<dbReference type="InterPro" id="IPR027417">
    <property type="entry name" value="P-loop_NTPase"/>
</dbReference>
<feature type="region of interest" description="Disordered" evidence="2">
    <location>
        <begin position="486"/>
        <end position="535"/>
    </location>
</feature>
<feature type="compositionally biased region" description="Polar residues" evidence="2">
    <location>
        <begin position="748"/>
        <end position="787"/>
    </location>
</feature>
<evidence type="ECO:0000256" key="1">
    <source>
        <dbReference type="SAM" id="Coils"/>
    </source>
</evidence>
<protein>
    <recommendedName>
        <fullName evidence="3">Orc1-like AAA ATPase domain-containing protein</fullName>
    </recommendedName>
</protein>
<dbReference type="Pfam" id="PF13191">
    <property type="entry name" value="AAA_16"/>
    <property type="match status" value="1"/>
</dbReference>
<accession>A0AAD9YY44</accession>
<keyword evidence="5" id="KW-1185">Reference proteome</keyword>
<feature type="region of interest" description="Disordered" evidence="2">
    <location>
        <begin position="821"/>
        <end position="897"/>
    </location>
</feature>
<evidence type="ECO:0000259" key="3">
    <source>
        <dbReference type="Pfam" id="PF13191"/>
    </source>
</evidence>
<feature type="compositionally biased region" description="Basic and acidic residues" evidence="2">
    <location>
        <begin position="1044"/>
        <end position="1053"/>
    </location>
</feature>
<reference evidence="4" key="1">
    <citation type="submission" date="2022-11" db="EMBL/GenBank/DDBJ databases">
        <title>Chromosomal genome sequence assembly and mating type (MAT) locus characterization of the leprose asexual lichenized fungus Lepraria neglecta (Nyl.) Erichsen.</title>
        <authorList>
            <person name="Allen J.L."/>
            <person name="Pfeffer B."/>
        </authorList>
    </citation>
    <scope>NUCLEOTIDE SEQUENCE</scope>
    <source>
        <strain evidence="4">Allen 5258</strain>
    </source>
</reference>
<evidence type="ECO:0000256" key="2">
    <source>
        <dbReference type="SAM" id="MobiDB-lite"/>
    </source>
</evidence>
<keyword evidence="1" id="KW-0175">Coiled coil</keyword>
<feature type="compositionally biased region" description="Basic and acidic residues" evidence="2">
    <location>
        <begin position="717"/>
        <end position="726"/>
    </location>
</feature>
<organism evidence="4 5">
    <name type="scientific">Lepraria neglecta</name>
    <dbReference type="NCBI Taxonomy" id="209136"/>
    <lineage>
        <taxon>Eukaryota</taxon>
        <taxon>Fungi</taxon>
        <taxon>Dikarya</taxon>
        <taxon>Ascomycota</taxon>
        <taxon>Pezizomycotina</taxon>
        <taxon>Lecanoromycetes</taxon>
        <taxon>OSLEUM clade</taxon>
        <taxon>Lecanoromycetidae</taxon>
        <taxon>Lecanorales</taxon>
        <taxon>Lecanorineae</taxon>
        <taxon>Stereocaulaceae</taxon>
        <taxon>Lepraria</taxon>
    </lineage>
</organism>
<comment type="caution">
    <text evidence="4">The sequence shown here is derived from an EMBL/GenBank/DDBJ whole genome shotgun (WGS) entry which is preliminary data.</text>
</comment>
<dbReference type="InterPro" id="IPR041664">
    <property type="entry name" value="AAA_16"/>
</dbReference>
<feature type="region of interest" description="Disordered" evidence="2">
    <location>
        <begin position="551"/>
        <end position="795"/>
    </location>
</feature>
<evidence type="ECO:0000313" key="4">
    <source>
        <dbReference type="EMBL" id="KAK3168140.1"/>
    </source>
</evidence>
<dbReference type="Proteomes" id="UP001276659">
    <property type="component" value="Unassembled WGS sequence"/>
</dbReference>
<feature type="compositionally biased region" description="Low complexity" evidence="2">
    <location>
        <begin position="966"/>
        <end position="977"/>
    </location>
</feature>
<sequence>MKDDGTNTPAEPTKPNEPYFIVPPGFRKNNCFVGREKEYQELNRRLFDKRRRDGTACVLLHGQAGGGKSHLARQYVNNNRKKFSGGIFWISLKSLEEARQAFWNIFQKVVPRDAPGFRDGANPNDFVQLVKTWFEDRHEWLIVFDGVTVDRDEDVTVIANFIPDSKDSSIIYVSRAKNLESKQRLLRPFPIKVGPLKEEEAKKLLFTELHIQKPKEAEQKKATELVKKVGGLPLAIDAISHRLADTHEPLTKYKLSYASDPTLESTYSTILNDLLRLGHIEALNLINILCWFAQDLPVEMVHLGLKILHAENVEVRATEIGGKPDINTTFGELMRYALIERNEPDDRESMSSSRDSLVEPEPIDMLKVHSVVQNFMCDFLNAGNVLPEWLNYAVKLFAFSYHQADRKIKQKPEPGRISDYRYYKIHGQHLMDHTVSYESRTQPLDSIRDALRPVLAQIDEEIRIREPSSSQESLKDGIFQISIFDRTSSSSERSIPGPRTPNYRPTPPPLANENAYGFPKAEPPIDSPGSLDTATPRRLIRIVGAEYDDAGYETDREGHPTSHPMDQTLSEITARPPPRSHAPTTESHDEGWQLVTPSRKPRRPPRDLGSFRPRPAGTHVNRQTVTRTKENKKPHRRESSPALKSLQKVQSKSPPPSRNGVASIFQRGSRPQIPIATQPTWAGVTAGKTGQFAQQGSKTSAGPQTGLSPAPLPMPIERGRSRESLKSRQGNLPSPLASEFRQHAAPSGNETYRPSPTYPVYSSSLPPAGLQYTTPYPGSSSSLTQIPQGRPLDNNFQPYHTPPLPLGSNTAPLPIDEGITITSKRPLPPDFRENQLPQSFATPPSNQPSPPSRTSPYQQTIHDAPFPPPIMPAGYYSQPMSRNQSHKSHGSLAETEPIRYPSVYSPLLPPVNDIPRERYPDGQAFRKSPKTGFAVPAYPQPTSSRVSPHDFSHTGGWTSSHPPPAGDDMSMSRSSSGPGVAVQGTPGGIVPFDNPGVVQFGEHPPVSVAEARMRAEEQALKLREQQREIEVLREMNDERYRRHQIEEYERSTRESVPYPDINLIPTSSDNAALQNMVRGNRPRRISAPEREEPMGLGVRMPQ</sequence>
<feature type="compositionally biased region" description="Polar residues" evidence="2">
    <location>
        <begin position="691"/>
        <end position="707"/>
    </location>
</feature>
<feature type="region of interest" description="Disordered" evidence="2">
    <location>
        <begin position="1044"/>
        <end position="1102"/>
    </location>
</feature>
<gene>
    <name evidence="4" type="ORF">OEA41_004586</name>
</gene>
<dbReference type="GO" id="GO:0043531">
    <property type="term" value="F:ADP binding"/>
    <property type="evidence" value="ECO:0007669"/>
    <property type="project" value="InterPro"/>
</dbReference>
<name>A0AAD9YY44_9LECA</name>
<dbReference type="EMBL" id="JASNWA010000010">
    <property type="protein sequence ID" value="KAK3168140.1"/>
    <property type="molecule type" value="Genomic_DNA"/>
</dbReference>
<proteinExistence type="predicted"/>
<feature type="compositionally biased region" description="Polar residues" evidence="2">
    <location>
        <begin position="835"/>
        <end position="844"/>
    </location>
</feature>
<feature type="region of interest" description="Disordered" evidence="2">
    <location>
        <begin position="939"/>
        <end position="981"/>
    </location>
</feature>
<dbReference type="PANTHER" id="PTHR48187:SF2">
    <property type="entry name" value="LD21810P"/>
    <property type="match status" value="1"/>
</dbReference>
<dbReference type="AlphaFoldDB" id="A0AAD9YY44"/>
<evidence type="ECO:0000313" key="5">
    <source>
        <dbReference type="Proteomes" id="UP001276659"/>
    </source>
</evidence>
<feature type="compositionally biased region" description="Polar residues" evidence="2">
    <location>
        <begin position="1064"/>
        <end position="1073"/>
    </location>
</feature>
<dbReference type="PANTHER" id="PTHR48187">
    <property type="entry name" value="LD21810P"/>
    <property type="match status" value="1"/>
</dbReference>
<dbReference type="Gene3D" id="3.40.50.300">
    <property type="entry name" value="P-loop containing nucleotide triphosphate hydrolases"/>
    <property type="match status" value="1"/>
</dbReference>
<dbReference type="SUPFAM" id="SSF52540">
    <property type="entry name" value="P-loop containing nucleoside triphosphate hydrolases"/>
    <property type="match status" value="1"/>
</dbReference>
<feature type="domain" description="Orc1-like AAA ATPase" evidence="3">
    <location>
        <begin position="32"/>
        <end position="164"/>
    </location>
</feature>
<feature type="coiled-coil region" evidence="1">
    <location>
        <begin position="1008"/>
        <end position="1042"/>
    </location>
</feature>